<comment type="function">
    <text evidence="8">Purine salvage pathway enzyme that catalyzes the transfer of the ribosyl-5-phosphate group from 5-phospho-alpha-D-ribose 1-diphosphate (PRPP) to the N9 position of the 6-oxopurines guanine and xanthine to form the corresponding ribonucleotides GMP (guanosine 5'-monophosphate) and XMP (xanthosine 5'-monophosphate), with the release of PPi. To a lesser extent, also acts on hypoxanthine.</text>
</comment>
<comment type="subcellular location">
    <subcellularLocation>
        <location evidence="8">Cell membrane</location>
        <topology evidence="8">Peripheral membrane protein</topology>
    </subcellularLocation>
</comment>
<evidence type="ECO:0000256" key="7">
    <source>
        <dbReference type="ARBA" id="ARBA00023136"/>
    </source>
</evidence>
<evidence type="ECO:0000256" key="6">
    <source>
        <dbReference type="ARBA" id="ARBA00022842"/>
    </source>
</evidence>
<accession>A0AAW7XHP3</accession>
<evidence type="ECO:0000313" key="10">
    <source>
        <dbReference type="EMBL" id="MDO6453147.1"/>
    </source>
</evidence>
<comment type="caution">
    <text evidence="8">Lacks conserved residue(s) required for the propagation of feature annotation.</text>
</comment>
<dbReference type="GO" id="GO:0006166">
    <property type="term" value="P:purine ribonucleoside salvage"/>
    <property type="evidence" value="ECO:0007669"/>
    <property type="project" value="UniProtKB-KW"/>
</dbReference>
<keyword evidence="5 8" id="KW-0660">Purine salvage</keyword>
<feature type="binding site" evidence="8">
    <location>
        <position position="112"/>
    </location>
    <ligand>
        <name>xanthine</name>
        <dbReference type="ChEBI" id="CHEBI:17712"/>
    </ligand>
</feature>
<dbReference type="Gene3D" id="3.40.50.2020">
    <property type="match status" value="1"/>
</dbReference>
<dbReference type="RefSeq" id="WP_303549293.1">
    <property type="nucleotide sequence ID" value="NZ_JAUOPG010000003.1"/>
</dbReference>
<evidence type="ECO:0000256" key="1">
    <source>
        <dbReference type="ARBA" id="ARBA00022475"/>
    </source>
</evidence>
<keyword evidence="7 8" id="KW-0472">Membrane</keyword>
<comment type="caution">
    <text evidence="10">The sequence shown here is derived from an EMBL/GenBank/DDBJ whole genome shotgun (WGS) entry which is preliminary data.</text>
</comment>
<keyword evidence="4 8" id="KW-0479">Metal-binding</keyword>
<feature type="binding site" evidence="8">
    <location>
        <position position="112"/>
    </location>
    <ligand>
        <name>guanine</name>
        <dbReference type="ChEBI" id="CHEBI:16235"/>
    </ligand>
</feature>
<dbReference type="InterPro" id="IPR029057">
    <property type="entry name" value="PRTase-like"/>
</dbReference>
<dbReference type="SUPFAM" id="SSF53271">
    <property type="entry name" value="PRTase-like"/>
    <property type="match status" value="1"/>
</dbReference>
<feature type="binding site" evidence="8">
    <location>
        <position position="155"/>
    </location>
    <ligand>
        <name>xanthine</name>
        <dbReference type="ChEBI" id="CHEBI:17712"/>
    </ligand>
</feature>
<protein>
    <recommendedName>
        <fullName evidence="8">Xanthine-guanine phosphoribosyltransferase</fullName>
        <shortName evidence="8">XGPRT</shortName>
        <ecNumber evidence="8">2.4.2.22</ecNumber>
    </recommendedName>
    <alternativeName>
        <fullName evidence="8">Xanthine phosphoribosyltransferase</fullName>
    </alternativeName>
</protein>
<comment type="catalytic activity">
    <reaction evidence="8">
        <text>GMP + diphosphate = guanine + 5-phospho-alpha-D-ribose 1-diphosphate</text>
        <dbReference type="Rhea" id="RHEA:25424"/>
        <dbReference type="ChEBI" id="CHEBI:16235"/>
        <dbReference type="ChEBI" id="CHEBI:33019"/>
        <dbReference type="ChEBI" id="CHEBI:58017"/>
        <dbReference type="ChEBI" id="CHEBI:58115"/>
    </reaction>
</comment>
<dbReference type="HAMAP" id="MF_01903">
    <property type="entry name" value="XGPRT"/>
    <property type="match status" value="1"/>
</dbReference>
<dbReference type="EC" id="2.4.2.22" evidence="8"/>
<keyword evidence="3 8" id="KW-0808">Transferase</keyword>
<evidence type="ECO:0000259" key="9">
    <source>
        <dbReference type="Pfam" id="PF00156"/>
    </source>
</evidence>
<feature type="binding site" evidence="8">
    <location>
        <begin position="50"/>
        <end position="51"/>
    </location>
    <ligand>
        <name>5-phospho-alpha-D-ribose 1-diphosphate</name>
        <dbReference type="ChEBI" id="CHEBI:58017"/>
    </ligand>
</feature>
<keyword evidence="2 8" id="KW-0328">Glycosyltransferase</keyword>
<feature type="domain" description="Phosphoribosyltransferase" evidence="9">
    <location>
        <begin position="22"/>
        <end position="163"/>
    </location>
</feature>
<feature type="binding site" evidence="8">
    <location>
        <begin position="108"/>
        <end position="116"/>
    </location>
    <ligand>
        <name>5-phospho-alpha-D-ribose 1-diphosphate</name>
        <dbReference type="ChEBI" id="CHEBI:58017"/>
    </ligand>
</feature>
<dbReference type="EMBL" id="JAUOPG010000003">
    <property type="protein sequence ID" value="MDO6453147.1"/>
    <property type="molecule type" value="Genomic_DNA"/>
</dbReference>
<dbReference type="Proteomes" id="UP001169862">
    <property type="component" value="Unassembled WGS sequence"/>
</dbReference>
<comment type="catalytic activity">
    <reaction evidence="8">
        <text>IMP + diphosphate = hypoxanthine + 5-phospho-alpha-D-ribose 1-diphosphate</text>
        <dbReference type="Rhea" id="RHEA:17973"/>
        <dbReference type="ChEBI" id="CHEBI:17368"/>
        <dbReference type="ChEBI" id="CHEBI:33019"/>
        <dbReference type="ChEBI" id="CHEBI:58017"/>
        <dbReference type="ChEBI" id="CHEBI:58053"/>
    </reaction>
</comment>
<keyword evidence="1 8" id="KW-1003">Cell membrane</keyword>
<comment type="subunit">
    <text evidence="8">Homotetramer.</text>
</comment>
<dbReference type="GO" id="GO:0005886">
    <property type="term" value="C:plasma membrane"/>
    <property type="evidence" value="ECO:0007669"/>
    <property type="project" value="UniProtKB-SubCell"/>
</dbReference>
<evidence type="ECO:0000313" key="11">
    <source>
        <dbReference type="Proteomes" id="UP001169862"/>
    </source>
</evidence>
<proteinExistence type="inferred from homology"/>
<dbReference type="AlphaFoldDB" id="A0AAW7XHP3"/>
<feature type="binding site" evidence="8">
    <location>
        <begin position="154"/>
        <end position="155"/>
    </location>
    <ligand>
        <name>GMP</name>
        <dbReference type="ChEBI" id="CHEBI:58115"/>
    </ligand>
</feature>
<dbReference type="PANTHER" id="PTHR39563:SF1">
    <property type="entry name" value="XANTHINE-GUANINE PHOSPHORIBOSYLTRANSFERASE"/>
    <property type="match status" value="1"/>
</dbReference>
<comment type="catalytic activity">
    <reaction evidence="8">
        <text>XMP + diphosphate = xanthine + 5-phospho-alpha-D-ribose 1-diphosphate</text>
        <dbReference type="Rhea" id="RHEA:10800"/>
        <dbReference type="ChEBI" id="CHEBI:17712"/>
        <dbReference type="ChEBI" id="CHEBI:33019"/>
        <dbReference type="ChEBI" id="CHEBI:57464"/>
        <dbReference type="ChEBI" id="CHEBI:58017"/>
        <dbReference type="EC" id="2.4.2.22"/>
    </reaction>
</comment>
<keyword evidence="6 8" id="KW-0460">Magnesium</keyword>
<evidence type="ECO:0000256" key="3">
    <source>
        <dbReference type="ARBA" id="ARBA00022679"/>
    </source>
</evidence>
<comment type="pathway">
    <text evidence="8">Purine metabolism; XMP biosynthesis via salvage pathway; XMP from xanthine: step 1/1.</text>
</comment>
<dbReference type="InterPro" id="IPR023747">
    <property type="entry name" value="Xanthine_Guanine_PRibTrfase"/>
</dbReference>
<reference evidence="10" key="1">
    <citation type="submission" date="2023-07" db="EMBL/GenBank/DDBJ databases">
        <title>Genome content predicts the carbon catabolic preferences of heterotrophic bacteria.</title>
        <authorList>
            <person name="Gralka M."/>
        </authorList>
    </citation>
    <scope>NUCLEOTIDE SEQUENCE</scope>
    <source>
        <strain evidence="10">I2M16</strain>
    </source>
</reference>
<gene>
    <name evidence="8 10" type="primary">gpt</name>
    <name evidence="10" type="ORF">Q4490_06180</name>
</gene>
<dbReference type="Pfam" id="PF00156">
    <property type="entry name" value="Pribosyltran"/>
    <property type="match status" value="1"/>
</dbReference>
<feature type="binding site" evidence="8">
    <location>
        <position position="155"/>
    </location>
    <ligand>
        <name>guanine</name>
        <dbReference type="ChEBI" id="CHEBI:16235"/>
    </ligand>
</feature>
<comment type="cofactor">
    <cofactor evidence="8">
        <name>Mg(2+)</name>
        <dbReference type="ChEBI" id="CHEBI:18420"/>
    </cofactor>
</comment>
<sequence>MSEPTAQATPQLPYHRDFPVGWDELHRNCRALSWRLLEKGPWKGIIAITRGGLVPAAILARELDIRLIDTVCVTSYGIAEEGAEAMKQGELNILKGVEGDGEGFLLVDDLVDTGKTARVVREMLPKAHFATIYAKPAGCPLVDTFITEVSQDTWIRFPWDMEPTFATPLAARNA</sequence>
<name>A0AAW7XHP3_9GAMM</name>
<comment type="pathway">
    <text evidence="8">Purine metabolism; GMP biosynthesis via salvage pathway; GMP from guanine: step 1/1.</text>
</comment>
<feature type="binding site" evidence="8">
    <location>
        <position position="109"/>
    </location>
    <ligand>
        <name>Mg(2+)</name>
        <dbReference type="ChEBI" id="CHEBI:18420"/>
    </ligand>
</feature>
<evidence type="ECO:0000256" key="8">
    <source>
        <dbReference type="HAMAP-Rule" id="MF_01903"/>
    </source>
</evidence>
<evidence type="ECO:0000256" key="2">
    <source>
        <dbReference type="ARBA" id="ARBA00022676"/>
    </source>
</evidence>
<feature type="binding site" evidence="8">
    <location>
        <begin position="112"/>
        <end position="116"/>
    </location>
    <ligand>
        <name>GMP</name>
        <dbReference type="ChEBI" id="CHEBI:58115"/>
    </ligand>
</feature>
<dbReference type="GO" id="GO:0032265">
    <property type="term" value="P:XMP salvage"/>
    <property type="evidence" value="ECO:0007669"/>
    <property type="project" value="UniProtKB-UniRule"/>
</dbReference>
<dbReference type="PANTHER" id="PTHR39563">
    <property type="entry name" value="XANTHINE PHOSPHORIBOSYLTRANSFERASE"/>
    <property type="match status" value="1"/>
</dbReference>
<organism evidence="10 11">
    <name type="scientific">Neptunomonas phycophila</name>
    <dbReference type="NCBI Taxonomy" id="1572645"/>
    <lineage>
        <taxon>Bacteria</taxon>
        <taxon>Pseudomonadati</taxon>
        <taxon>Pseudomonadota</taxon>
        <taxon>Gammaproteobacteria</taxon>
        <taxon>Oceanospirillales</taxon>
        <taxon>Oceanospirillaceae</taxon>
        <taxon>Neptunomonas</taxon>
    </lineage>
</organism>
<evidence type="ECO:0000256" key="5">
    <source>
        <dbReference type="ARBA" id="ARBA00022726"/>
    </source>
</evidence>
<dbReference type="GO" id="GO:0000310">
    <property type="term" value="F:xanthine phosphoribosyltransferase activity"/>
    <property type="evidence" value="ECO:0007669"/>
    <property type="project" value="UniProtKB-UniRule"/>
</dbReference>
<dbReference type="NCBIfam" id="NF006613">
    <property type="entry name" value="PRK09177.1"/>
    <property type="match status" value="1"/>
</dbReference>
<dbReference type="CDD" id="cd06223">
    <property type="entry name" value="PRTases_typeI"/>
    <property type="match status" value="1"/>
</dbReference>
<dbReference type="GO" id="GO:0032263">
    <property type="term" value="P:GMP salvage"/>
    <property type="evidence" value="ECO:0007669"/>
    <property type="project" value="UniProtKB-UniRule"/>
</dbReference>
<evidence type="ECO:0000256" key="4">
    <source>
        <dbReference type="ARBA" id="ARBA00022723"/>
    </source>
</evidence>
<dbReference type="InterPro" id="IPR000836">
    <property type="entry name" value="PRTase_dom"/>
</dbReference>
<comment type="similarity">
    <text evidence="8">Belongs to the purine/pyrimidine phosphoribosyltransferase family. XGPT subfamily.</text>
</comment>
<dbReference type="GO" id="GO:0000287">
    <property type="term" value="F:magnesium ion binding"/>
    <property type="evidence" value="ECO:0007669"/>
    <property type="project" value="UniProtKB-UniRule"/>
</dbReference>